<proteinExistence type="predicted"/>
<dbReference type="Gene3D" id="1.20.120.530">
    <property type="entry name" value="GntR ligand-binding domain-like"/>
    <property type="match status" value="1"/>
</dbReference>
<dbReference type="GO" id="GO:0003677">
    <property type="term" value="F:DNA binding"/>
    <property type="evidence" value="ECO:0007669"/>
    <property type="project" value="UniProtKB-KW"/>
</dbReference>
<dbReference type="AlphaFoldDB" id="A0A537M982"/>
<evidence type="ECO:0000256" key="3">
    <source>
        <dbReference type="ARBA" id="ARBA00023163"/>
    </source>
</evidence>
<dbReference type="SUPFAM" id="SSF48008">
    <property type="entry name" value="GntR ligand-binding domain-like"/>
    <property type="match status" value="1"/>
</dbReference>
<reference evidence="5 6" key="1">
    <citation type="journal article" date="2019" name="Nat. Microbiol.">
        <title>Mediterranean grassland soil C-N compound turnover is dependent on rainfall and depth, and is mediated by genomically divergent microorganisms.</title>
        <authorList>
            <person name="Diamond S."/>
            <person name="Andeer P.F."/>
            <person name="Li Z."/>
            <person name="Crits-Christoph A."/>
            <person name="Burstein D."/>
            <person name="Anantharaman K."/>
            <person name="Lane K.R."/>
            <person name="Thomas B.C."/>
            <person name="Pan C."/>
            <person name="Northen T.R."/>
            <person name="Banfield J.F."/>
        </authorList>
    </citation>
    <scope>NUCLEOTIDE SEQUENCE [LARGE SCALE GENOMIC DNA]</scope>
    <source>
        <strain evidence="5">NP_5</strain>
    </source>
</reference>
<dbReference type="SUPFAM" id="SSF46785">
    <property type="entry name" value="Winged helix' DNA-binding domain"/>
    <property type="match status" value="1"/>
</dbReference>
<evidence type="ECO:0000256" key="2">
    <source>
        <dbReference type="ARBA" id="ARBA00023125"/>
    </source>
</evidence>
<dbReference type="PANTHER" id="PTHR43537">
    <property type="entry name" value="TRANSCRIPTIONAL REGULATOR, GNTR FAMILY"/>
    <property type="match status" value="1"/>
</dbReference>
<dbReference type="PROSITE" id="PS50949">
    <property type="entry name" value="HTH_GNTR"/>
    <property type="match status" value="1"/>
</dbReference>
<dbReference type="PANTHER" id="PTHR43537:SF5">
    <property type="entry name" value="UXU OPERON TRANSCRIPTIONAL REGULATOR"/>
    <property type="match status" value="1"/>
</dbReference>
<accession>A0A537M982</accession>
<dbReference type="EMBL" id="VBAM01000009">
    <property type="protein sequence ID" value="TMJ16844.1"/>
    <property type="molecule type" value="Genomic_DNA"/>
</dbReference>
<evidence type="ECO:0000313" key="5">
    <source>
        <dbReference type="EMBL" id="TMJ16844.1"/>
    </source>
</evidence>
<evidence type="ECO:0000256" key="1">
    <source>
        <dbReference type="ARBA" id="ARBA00023015"/>
    </source>
</evidence>
<dbReference type="Gene3D" id="1.10.10.10">
    <property type="entry name" value="Winged helix-like DNA-binding domain superfamily/Winged helix DNA-binding domain"/>
    <property type="match status" value="1"/>
</dbReference>
<keyword evidence="1" id="KW-0805">Transcription regulation</keyword>
<dbReference type="PRINTS" id="PR00035">
    <property type="entry name" value="HTHGNTR"/>
</dbReference>
<evidence type="ECO:0000313" key="6">
    <source>
        <dbReference type="Proteomes" id="UP000320393"/>
    </source>
</evidence>
<dbReference type="SMART" id="SM00895">
    <property type="entry name" value="FCD"/>
    <property type="match status" value="1"/>
</dbReference>
<organism evidence="5 6">
    <name type="scientific">Candidatus Segetimicrobium genomatis</name>
    <dbReference type="NCBI Taxonomy" id="2569760"/>
    <lineage>
        <taxon>Bacteria</taxon>
        <taxon>Bacillati</taxon>
        <taxon>Candidatus Sysuimicrobiota</taxon>
        <taxon>Candidatus Sysuimicrobiia</taxon>
        <taxon>Candidatus Sysuimicrobiales</taxon>
        <taxon>Candidatus Segetimicrobiaceae</taxon>
        <taxon>Candidatus Segetimicrobium</taxon>
    </lineage>
</organism>
<dbReference type="Pfam" id="PF00392">
    <property type="entry name" value="GntR"/>
    <property type="match status" value="1"/>
</dbReference>
<keyword evidence="2" id="KW-0238">DNA-binding</keyword>
<dbReference type="InterPro" id="IPR000524">
    <property type="entry name" value="Tscrpt_reg_HTH_GntR"/>
</dbReference>
<evidence type="ECO:0000259" key="4">
    <source>
        <dbReference type="PROSITE" id="PS50949"/>
    </source>
</evidence>
<dbReference type="InterPro" id="IPR036390">
    <property type="entry name" value="WH_DNA-bd_sf"/>
</dbReference>
<dbReference type="CDD" id="cd07377">
    <property type="entry name" value="WHTH_GntR"/>
    <property type="match status" value="1"/>
</dbReference>
<dbReference type="Proteomes" id="UP000320393">
    <property type="component" value="Unassembled WGS sequence"/>
</dbReference>
<feature type="domain" description="HTH gntR-type" evidence="4">
    <location>
        <begin position="13"/>
        <end position="83"/>
    </location>
</feature>
<dbReference type="Pfam" id="PF07729">
    <property type="entry name" value="FCD"/>
    <property type="match status" value="1"/>
</dbReference>
<dbReference type="InterPro" id="IPR008920">
    <property type="entry name" value="TF_FadR/GntR_C"/>
</dbReference>
<keyword evidence="3" id="KW-0804">Transcription</keyword>
<dbReference type="SMART" id="SM00345">
    <property type="entry name" value="HTH_GNTR"/>
    <property type="match status" value="1"/>
</dbReference>
<dbReference type="InterPro" id="IPR036388">
    <property type="entry name" value="WH-like_DNA-bd_sf"/>
</dbReference>
<gene>
    <name evidence="5" type="ORF">E6H02_00335</name>
</gene>
<dbReference type="InterPro" id="IPR011711">
    <property type="entry name" value="GntR_C"/>
</dbReference>
<comment type="caution">
    <text evidence="5">The sequence shown here is derived from an EMBL/GenBank/DDBJ whole genome shotgun (WGS) entry which is preliminary data.</text>
</comment>
<sequence length="245" mass="26568">MPREVMFRPVRIARASDEVVQQVKALIFGGTLGPGDQLPSEKELAEQFGLSRVTVRDALRVLESQGLIAIKVGARGGAFVASPSTQPVTDSLATMLRLQRATIGDLTEARMVVETRVAALAAERAAPADVAAMERAIASARAGRAAGDSFFVPHSVAFHLALAQASRNQVLLFTVESFRILFHEALATLLPADDMAERAIADHQRILDAIKARDRTRAERLMHEHLAYFAKRVGKAQASQGPRVR</sequence>
<protein>
    <submittedName>
        <fullName evidence="5">FadR family transcriptional regulator</fullName>
    </submittedName>
</protein>
<name>A0A537M982_9BACT</name>
<dbReference type="GO" id="GO:0003700">
    <property type="term" value="F:DNA-binding transcription factor activity"/>
    <property type="evidence" value="ECO:0007669"/>
    <property type="project" value="InterPro"/>
</dbReference>